<dbReference type="Gene3D" id="1.20.1250.20">
    <property type="entry name" value="MFS general substrate transporter like domains"/>
    <property type="match status" value="1"/>
</dbReference>
<dbReference type="RefSeq" id="WP_379877868.1">
    <property type="nucleotide sequence ID" value="NZ_JBHUIP010000014.1"/>
</dbReference>
<dbReference type="EMBL" id="JBHUIP010000014">
    <property type="protein sequence ID" value="MFD2264750.1"/>
    <property type="molecule type" value="Genomic_DNA"/>
</dbReference>
<dbReference type="Proteomes" id="UP001597295">
    <property type="component" value="Unassembled WGS sequence"/>
</dbReference>
<gene>
    <name evidence="8" type="ORF">ACFSM5_17730</name>
</gene>
<protein>
    <submittedName>
        <fullName evidence="8">MFS transporter</fullName>
    </submittedName>
</protein>
<accession>A0ABW5DW90</accession>
<evidence type="ECO:0000259" key="7">
    <source>
        <dbReference type="PROSITE" id="PS50850"/>
    </source>
</evidence>
<dbReference type="Pfam" id="PF07690">
    <property type="entry name" value="MFS_1"/>
    <property type="match status" value="1"/>
</dbReference>
<feature type="transmembrane region" description="Helical" evidence="6">
    <location>
        <begin position="312"/>
        <end position="336"/>
    </location>
</feature>
<reference evidence="9" key="1">
    <citation type="journal article" date="2019" name="Int. J. Syst. Evol. Microbiol.">
        <title>The Global Catalogue of Microorganisms (GCM) 10K type strain sequencing project: providing services to taxonomists for standard genome sequencing and annotation.</title>
        <authorList>
            <consortium name="The Broad Institute Genomics Platform"/>
            <consortium name="The Broad Institute Genome Sequencing Center for Infectious Disease"/>
            <person name="Wu L."/>
            <person name="Ma J."/>
        </authorList>
    </citation>
    <scope>NUCLEOTIDE SEQUENCE [LARGE SCALE GENOMIC DNA]</scope>
    <source>
        <strain evidence="9">CGMCC 1.19062</strain>
    </source>
</reference>
<dbReference type="SUPFAM" id="SSF103473">
    <property type="entry name" value="MFS general substrate transporter"/>
    <property type="match status" value="1"/>
</dbReference>
<keyword evidence="5 6" id="KW-0472">Membrane</keyword>
<feature type="transmembrane region" description="Helical" evidence="6">
    <location>
        <begin position="380"/>
        <end position="399"/>
    </location>
</feature>
<evidence type="ECO:0000313" key="9">
    <source>
        <dbReference type="Proteomes" id="UP001597295"/>
    </source>
</evidence>
<feature type="transmembrane region" description="Helical" evidence="6">
    <location>
        <begin position="357"/>
        <end position="374"/>
    </location>
</feature>
<evidence type="ECO:0000256" key="5">
    <source>
        <dbReference type="ARBA" id="ARBA00023136"/>
    </source>
</evidence>
<feature type="transmembrane region" description="Helical" evidence="6">
    <location>
        <begin position="253"/>
        <end position="275"/>
    </location>
</feature>
<dbReference type="PROSITE" id="PS50850">
    <property type="entry name" value="MFS"/>
    <property type="match status" value="1"/>
</dbReference>
<sequence>MRYLSLLRRHRNFRLLALSQIPADFSDWLDFVAIGVLLGFVWQADAATFAWLGVAMALPYVVLGPIAGALVDRWPVRPVLIGSNGLRALATFLLFLAPSIPVLLGLILLRNCFDVFYGPAKQVAITGFVPEEDRLPANGLSYAIKQASKVLGPSLGSALLLILEPRSLFLLNGCLGLASAVILLRLTATPASLATGETTPSLWAHIIDGLRFIGSKPILIVSLLMMSGGFAAIFLYDLFIAILANELGFSKEIYGLSMVAVGIGGVIGALGIGLVNLERHSLLAIIIGAFLTGGLLILLGGGPDYGMPMPAALFLAIFAGLGLSTSFVMVPFRTLLQREAGADHIGRVSAVGETLDTLAILGAPFLGALIAKAYGTGASFVAGGMLMLILGLFALLGTFRRRT</sequence>
<evidence type="ECO:0000256" key="3">
    <source>
        <dbReference type="ARBA" id="ARBA00022692"/>
    </source>
</evidence>
<proteinExistence type="predicted"/>
<keyword evidence="2" id="KW-1003">Cell membrane</keyword>
<dbReference type="InterPro" id="IPR020846">
    <property type="entry name" value="MFS_dom"/>
</dbReference>
<feature type="transmembrane region" description="Helical" evidence="6">
    <location>
        <begin position="282"/>
        <end position="300"/>
    </location>
</feature>
<feature type="transmembrane region" description="Helical" evidence="6">
    <location>
        <begin position="92"/>
        <end position="109"/>
    </location>
</feature>
<evidence type="ECO:0000313" key="8">
    <source>
        <dbReference type="EMBL" id="MFD2264750.1"/>
    </source>
</evidence>
<name>A0ABW5DW90_9PROT</name>
<evidence type="ECO:0000256" key="6">
    <source>
        <dbReference type="SAM" id="Phobius"/>
    </source>
</evidence>
<dbReference type="PANTHER" id="PTHR23513:SF6">
    <property type="entry name" value="MAJOR FACILITATOR SUPERFAMILY ASSOCIATED DOMAIN-CONTAINING PROTEIN"/>
    <property type="match status" value="1"/>
</dbReference>
<feature type="domain" description="Major facilitator superfamily (MFS) profile" evidence="7">
    <location>
        <begin position="1"/>
        <end position="402"/>
    </location>
</feature>
<feature type="transmembrane region" description="Helical" evidence="6">
    <location>
        <begin position="48"/>
        <end position="71"/>
    </location>
</feature>
<feature type="transmembrane region" description="Helical" evidence="6">
    <location>
        <begin position="21"/>
        <end position="42"/>
    </location>
</feature>
<keyword evidence="3 6" id="KW-0812">Transmembrane</keyword>
<evidence type="ECO:0000256" key="4">
    <source>
        <dbReference type="ARBA" id="ARBA00022989"/>
    </source>
</evidence>
<keyword evidence="9" id="KW-1185">Reference proteome</keyword>
<dbReference type="InterPro" id="IPR011701">
    <property type="entry name" value="MFS"/>
</dbReference>
<comment type="subcellular location">
    <subcellularLocation>
        <location evidence="1">Cell membrane</location>
        <topology evidence="1">Multi-pass membrane protein</topology>
    </subcellularLocation>
</comment>
<keyword evidence="4 6" id="KW-1133">Transmembrane helix</keyword>
<evidence type="ECO:0000256" key="1">
    <source>
        <dbReference type="ARBA" id="ARBA00004651"/>
    </source>
</evidence>
<dbReference type="PANTHER" id="PTHR23513">
    <property type="entry name" value="INTEGRAL MEMBRANE EFFLUX PROTEIN-RELATED"/>
    <property type="match status" value="1"/>
</dbReference>
<comment type="caution">
    <text evidence="8">The sequence shown here is derived from an EMBL/GenBank/DDBJ whole genome shotgun (WGS) entry which is preliminary data.</text>
</comment>
<dbReference type="CDD" id="cd06173">
    <property type="entry name" value="MFS_MefA_like"/>
    <property type="match status" value="1"/>
</dbReference>
<dbReference type="InterPro" id="IPR036259">
    <property type="entry name" value="MFS_trans_sf"/>
</dbReference>
<feature type="transmembrane region" description="Helical" evidence="6">
    <location>
        <begin position="218"/>
        <end position="241"/>
    </location>
</feature>
<evidence type="ECO:0000256" key="2">
    <source>
        <dbReference type="ARBA" id="ARBA00022475"/>
    </source>
</evidence>
<organism evidence="8 9">
    <name type="scientific">Lacibacterium aquatile</name>
    <dbReference type="NCBI Taxonomy" id="1168082"/>
    <lineage>
        <taxon>Bacteria</taxon>
        <taxon>Pseudomonadati</taxon>
        <taxon>Pseudomonadota</taxon>
        <taxon>Alphaproteobacteria</taxon>
        <taxon>Rhodospirillales</taxon>
        <taxon>Rhodospirillaceae</taxon>
    </lineage>
</organism>